<dbReference type="PANTHER" id="PTHR14503:SF4">
    <property type="entry name" value="LARGE RIBOSOMAL SUBUNIT PROTEIN BL34M"/>
    <property type="match status" value="1"/>
</dbReference>
<dbReference type="InterPro" id="IPR000271">
    <property type="entry name" value="Ribosomal_bL34"/>
</dbReference>
<dbReference type="GO" id="GO:0003735">
    <property type="term" value="F:structural constituent of ribosome"/>
    <property type="evidence" value="ECO:0007669"/>
    <property type="project" value="InterPro"/>
</dbReference>
<evidence type="ECO:0000256" key="3">
    <source>
        <dbReference type="ARBA" id="ARBA00023274"/>
    </source>
</evidence>
<dbReference type="Gene3D" id="1.10.287.3980">
    <property type="match status" value="1"/>
</dbReference>
<keyword evidence="2 5" id="KW-0689">Ribosomal protein</keyword>
<dbReference type="AlphaFoldDB" id="C0NAD9"/>
<dbReference type="STRING" id="447093.C0NAD9"/>
<comment type="similarity">
    <text evidence="1">Belongs to the bacterial ribosomal protein bL34 family.</text>
</comment>
<evidence type="ECO:0000313" key="5">
    <source>
        <dbReference type="EMBL" id="EEH10630.1"/>
    </source>
</evidence>
<dbReference type="HAMAP" id="MF_00391">
    <property type="entry name" value="Ribosomal_bL34"/>
    <property type="match status" value="1"/>
</dbReference>
<keyword evidence="3" id="KW-0687">Ribonucleoprotein</keyword>
<sequence length="177" mass="19479">MSAPCASWIVSTPIESSPPSSNQSNFNINSNYYSRSTSSLFLKSRSQFRSRIQSRAFSHLLSRQQSTPPSSADSQPSTLLRLLQPTTATASPTAQSTTIRATTTSSPLLSLLTSSFTGGIPTRPFSSSAALGAKRDTYNPSRRVQKRRHGFLARLKSHSGRKILARRRAKGRKYLSW</sequence>
<accession>C0NAD9</accession>
<dbReference type="VEuPathDB" id="FungiDB:I7I50_01811"/>
<dbReference type="Proteomes" id="UP000001631">
    <property type="component" value="Unassembled WGS sequence"/>
</dbReference>
<proteinExistence type="inferred from homology"/>
<dbReference type="Pfam" id="PF00468">
    <property type="entry name" value="Ribosomal_L34"/>
    <property type="match status" value="1"/>
</dbReference>
<dbReference type="GO" id="GO:0006412">
    <property type="term" value="P:translation"/>
    <property type="evidence" value="ECO:0007669"/>
    <property type="project" value="InterPro"/>
</dbReference>
<dbReference type="PANTHER" id="PTHR14503">
    <property type="entry name" value="MITOCHONDRIAL RIBOSOMAL PROTEIN 34 FAMILY MEMBER"/>
    <property type="match status" value="1"/>
</dbReference>
<dbReference type="GeneID" id="69033102"/>
<dbReference type="RefSeq" id="XP_045291110.1">
    <property type="nucleotide sequence ID" value="XM_045427135.1"/>
</dbReference>
<dbReference type="InParanoid" id="C0NAD9"/>
<keyword evidence="6" id="KW-1185">Reference proteome</keyword>
<dbReference type="EMBL" id="GG663363">
    <property type="protein sequence ID" value="EEH10630.1"/>
    <property type="molecule type" value="Genomic_DNA"/>
</dbReference>
<organism evidence="5 6">
    <name type="scientific">Ajellomyces capsulatus (strain G186AR / H82 / ATCC MYA-2454 / RMSCC 2432)</name>
    <name type="common">Darling's disease fungus</name>
    <name type="synonym">Histoplasma capsulatum</name>
    <dbReference type="NCBI Taxonomy" id="447093"/>
    <lineage>
        <taxon>Eukaryota</taxon>
        <taxon>Fungi</taxon>
        <taxon>Dikarya</taxon>
        <taxon>Ascomycota</taxon>
        <taxon>Pezizomycotina</taxon>
        <taxon>Eurotiomycetes</taxon>
        <taxon>Eurotiomycetidae</taxon>
        <taxon>Onygenales</taxon>
        <taxon>Ajellomycetaceae</taxon>
        <taxon>Histoplasma</taxon>
    </lineage>
</organism>
<gene>
    <name evidence="5" type="ORF">HCBG_00085</name>
</gene>
<protein>
    <recommendedName>
        <fullName evidence="4">Large ribosomal subunit protein bL34m</fullName>
    </recommendedName>
</protein>
<dbReference type="FunCoup" id="C0NAD9">
    <property type="interactions" value="141"/>
</dbReference>
<dbReference type="GO" id="GO:0005762">
    <property type="term" value="C:mitochondrial large ribosomal subunit"/>
    <property type="evidence" value="ECO:0007669"/>
    <property type="project" value="TreeGrafter"/>
</dbReference>
<dbReference type="HOGENOM" id="CLU_129938_0_0_1"/>
<dbReference type="FunFam" id="1.10.287.3980:FF:000001">
    <property type="entry name" value="Mitochondrial ribosomal protein L34"/>
    <property type="match status" value="1"/>
</dbReference>
<reference evidence="5" key="1">
    <citation type="submission" date="2009-02" db="EMBL/GenBank/DDBJ databases">
        <title>The Genome Sequence of Ajellomyces capsulatus strain G186AR.</title>
        <authorList>
            <consortium name="The Broad Institute Genome Sequencing Platform"/>
            <person name="Champion M."/>
            <person name="Cuomo C."/>
            <person name="Ma L.-J."/>
            <person name="Henn M.R."/>
            <person name="Sil A."/>
            <person name="Goldman B."/>
            <person name="Young S.K."/>
            <person name="Kodira C.D."/>
            <person name="Zeng Q."/>
            <person name="Koehrsen M."/>
            <person name="Alvarado L."/>
            <person name="Berlin A."/>
            <person name="Borenstein D."/>
            <person name="Chen Z."/>
            <person name="Engels R."/>
            <person name="Freedman E."/>
            <person name="Gellesch M."/>
            <person name="Goldberg J."/>
            <person name="Griggs A."/>
            <person name="Gujja S."/>
            <person name="Heiman D."/>
            <person name="Hepburn T."/>
            <person name="Howarth C."/>
            <person name="Jen D."/>
            <person name="Larson L."/>
            <person name="Lewis B."/>
            <person name="Mehta T."/>
            <person name="Park D."/>
            <person name="Pearson M."/>
            <person name="Roberts A."/>
            <person name="Saif S."/>
            <person name="Shea T."/>
            <person name="Shenoy N."/>
            <person name="Sisk P."/>
            <person name="Stolte C."/>
            <person name="Sykes S."/>
            <person name="Walk T."/>
            <person name="White J."/>
            <person name="Yandava C."/>
            <person name="Klein B."/>
            <person name="McEwen J.G."/>
            <person name="Puccia R."/>
            <person name="Goldman G.H."/>
            <person name="Felipe M.S."/>
            <person name="Nino-Vega G."/>
            <person name="San-Blas G."/>
            <person name="Taylor J."/>
            <person name="Mendoza L."/>
            <person name="Galagan J."/>
            <person name="Nusbaum C."/>
            <person name="Birren B."/>
        </authorList>
    </citation>
    <scope>NUCLEOTIDE SEQUENCE</scope>
    <source>
        <strain evidence="5">G186AR</strain>
    </source>
</reference>
<dbReference type="NCBIfam" id="TIGR01030">
    <property type="entry name" value="rpmH_bact"/>
    <property type="match status" value="1"/>
</dbReference>
<name>C0NAD9_AJECG</name>
<evidence type="ECO:0000313" key="6">
    <source>
        <dbReference type="Proteomes" id="UP000001631"/>
    </source>
</evidence>
<evidence type="ECO:0000256" key="1">
    <source>
        <dbReference type="ARBA" id="ARBA00010111"/>
    </source>
</evidence>
<evidence type="ECO:0000256" key="4">
    <source>
        <dbReference type="ARBA" id="ARBA00035274"/>
    </source>
</evidence>
<evidence type="ECO:0000256" key="2">
    <source>
        <dbReference type="ARBA" id="ARBA00022980"/>
    </source>
</evidence>